<keyword evidence="10 14" id="KW-0067">ATP-binding</keyword>
<dbReference type="PANTHER" id="PTHR46716">
    <property type="entry name" value="MITOGEN-ACTIVATED PROTEIN KINASE KINASE KINASE 7"/>
    <property type="match status" value="1"/>
</dbReference>
<evidence type="ECO:0000256" key="10">
    <source>
        <dbReference type="ARBA" id="ARBA00022840"/>
    </source>
</evidence>
<evidence type="ECO:0000256" key="6">
    <source>
        <dbReference type="ARBA" id="ARBA00022679"/>
    </source>
</evidence>
<reference evidence="16 17" key="1">
    <citation type="journal article" date="2016" name="Nat. Commun.">
        <title>Extremotolerant tardigrade genome and improved radiotolerance of human cultured cells by tardigrade-unique protein.</title>
        <authorList>
            <person name="Hashimoto T."/>
            <person name="Horikawa D.D."/>
            <person name="Saito Y."/>
            <person name="Kuwahara H."/>
            <person name="Kozuka-Hata H."/>
            <person name="Shin-I T."/>
            <person name="Minakuchi Y."/>
            <person name="Ohishi K."/>
            <person name="Motoyama A."/>
            <person name="Aizu T."/>
            <person name="Enomoto A."/>
            <person name="Kondo K."/>
            <person name="Tanaka S."/>
            <person name="Hara Y."/>
            <person name="Koshikawa S."/>
            <person name="Sagara H."/>
            <person name="Miura T."/>
            <person name="Yokobori S."/>
            <person name="Miyagawa K."/>
            <person name="Suzuki Y."/>
            <person name="Kubo T."/>
            <person name="Oyama M."/>
            <person name="Kohara Y."/>
            <person name="Fujiyama A."/>
            <person name="Arakawa K."/>
            <person name="Katayama T."/>
            <person name="Toyoda A."/>
            <person name="Kunieda T."/>
        </authorList>
    </citation>
    <scope>NUCLEOTIDE SEQUENCE [LARGE SCALE GENOMIC DNA]</scope>
    <source>
        <strain evidence="16 17">YOKOZUNA-1</strain>
    </source>
</reference>
<proteinExistence type="inferred from homology"/>
<evidence type="ECO:0000256" key="4">
    <source>
        <dbReference type="ARBA" id="ARBA00017660"/>
    </source>
</evidence>
<evidence type="ECO:0000256" key="13">
    <source>
        <dbReference type="ARBA" id="ARBA00048329"/>
    </source>
</evidence>
<feature type="binding site" evidence="14">
    <location>
        <position position="40"/>
    </location>
    <ligand>
        <name>ATP</name>
        <dbReference type="ChEBI" id="CHEBI:30616"/>
    </ligand>
</feature>
<dbReference type="GO" id="GO:0043123">
    <property type="term" value="P:positive regulation of canonical NF-kappaB signal transduction"/>
    <property type="evidence" value="ECO:0007669"/>
    <property type="project" value="TreeGrafter"/>
</dbReference>
<dbReference type="PROSITE" id="PS00107">
    <property type="entry name" value="PROTEIN_KINASE_ATP"/>
    <property type="match status" value="1"/>
</dbReference>
<dbReference type="Pfam" id="PF07714">
    <property type="entry name" value="PK_Tyr_Ser-Thr"/>
    <property type="match status" value="1"/>
</dbReference>
<evidence type="ECO:0000256" key="14">
    <source>
        <dbReference type="PROSITE-ProRule" id="PRU10141"/>
    </source>
</evidence>
<comment type="cofactor">
    <cofactor evidence="1">
        <name>Mg(2+)</name>
        <dbReference type="ChEBI" id="CHEBI:18420"/>
    </cofactor>
</comment>
<dbReference type="SUPFAM" id="SSF56112">
    <property type="entry name" value="Protein kinase-like (PK-like)"/>
    <property type="match status" value="1"/>
</dbReference>
<evidence type="ECO:0000259" key="15">
    <source>
        <dbReference type="PROSITE" id="PS50011"/>
    </source>
</evidence>
<evidence type="ECO:0000256" key="9">
    <source>
        <dbReference type="ARBA" id="ARBA00022777"/>
    </source>
</evidence>
<dbReference type="GO" id="GO:0004709">
    <property type="term" value="F:MAP kinase kinase kinase activity"/>
    <property type="evidence" value="ECO:0007669"/>
    <property type="project" value="UniProtKB-EC"/>
</dbReference>
<dbReference type="STRING" id="947166.A0A1D1V9J0"/>
<dbReference type="SMART" id="SM00220">
    <property type="entry name" value="S_TKc"/>
    <property type="match status" value="1"/>
</dbReference>
<dbReference type="GO" id="GO:0006955">
    <property type="term" value="P:immune response"/>
    <property type="evidence" value="ECO:0007669"/>
    <property type="project" value="TreeGrafter"/>
</dbReference>
<dbReference type="GO" id="GO:0046872">
    <property type="term" value="F:metal ion binding"/>
    <property type="evidence" value="ECO:0007669"/>
    <property type="project" value="UniProtKB-KW"/>
</dbReference>
<dbReference type="InterPro" id="IPR017441">
    <property type="entry name" value="Protein_kinase_ATP_BS"/>
</dbReference>
<dbReference type="GO" id="GO:0009893">
    <property type="term" value="P:positive regulation of metabolic process"/>
    <property type="evidence" value="ECO:0007669"/>
    <property type="project" value="UniProtKB-ARBA"/>
</dbReference>
<dbReference type="InterPro" id="IPR008271">
    <property type="entry name" value="Ser/Thr_kinase_AS"/>
</dbReference>
<evidence type="ECO:0000256" key="11">
    <source>
        <dbReference type="ARBA" id="ARBA00022842"/>
    </source>
</evidence>
<dbReference type="Gene3D" id="3.30.200.20">
    <property type="entry name" value="Phosphorylase Kinase, domain 1"/>
    <property type="match status" value="1"/>
</dbReference>
<dbReference type="PROSITE" id="PS50011">
    <property type="entry name" value="PROTEIN_KINASE_DOM"/>
    <property type="match status" value="1"/>
</dbReference>
<sequence length="558" mass="62673">MGSLLEDIPYRDLQFKEVVGRGSFGVVYRAKWKGQIVAIKRAETETELQSFRMEVQQLQRVCHPNIITILGVSSDESQNPLCLVMEFADCGSLYNLLHGEDIPQYSCSHAVSWLLQCARGVAYLHNMRPKPLIHRDLKPPNILLTDSGRQCKLCDFGTACEARTYLTNNRGSAAWMAPEVFESNKYTEKCDVFSFGIIIWEVLTRRRPYDEAGGNIYRIMWAIHRGIRPPLIRGCPALIETLMTQCWAKDPQERPRMIEVVKILEIVFKKLHGASLPVQWKKSNKDLPHVRSDSQVLKKRDGSLERRTIVPQSTPAQPQMETVLCRSHDAQGSSPLHKSQSDDTICHSNTLNIIPVVEAEAEPSVRYTTLHEHQPLNRSSVNRLRNHLFEMGLDEHLAELADFMQPPRYNYSSTVEFGSGNSLNDRDDHGFVEFNTVTTSSTQRGSPTRIASGGAVRPVTLDFIGPSSSGMRLSFKPSQISTQIDMRASPAVRRLQSLTLEMSSPPGSSVASPVTTVFQRHFSYGSGMPSDTDDDDTCHSISSLPPHFTVRELDHAKL</sequence>
<keyword evidence="9" id="KW-0418">Kinase</keyword>
<dbReference type="GO" id="GO:0043410">
    <property type="term" value="P:positive regulation of MAPK cascade"/>
    <property type="evidence" value="ECO:0007669"/>
    <property type="project" value="UniProtKB-ARBA"/>
</dbReference>
<comment type="catalytic activity">
    <reaction evidence="13">
        <text>L-seryl-[protein] + ATP = O-phospho-L-seryl-[protein] + ADP + H(+)</text>
        <dbReference type="Rhea" id="RHEA:17989"/>
        <dbReference type="Rhea" id="RHEA-COMP:9863"/>
        <dbReference type="Rhea" id="RHEA-COMP:11604"/>
        <dbReference type="ChEBI" id="CHEBI:15378"/>
        <dbReference type="ChEBI" id="CHEBI:29999"/>
        <dbReference type="ChEBI" id="CHEBI:30616"/>
        <dbReference type="ChEBI" id="CHEBI:83421"/>
        <dbReference type="ChEBI" id="CHEBI:456216"/>
        <dbReference type="EC" id="2.7.11.25"/>
    </reaction>
</comment>
<dbReference type="InterPro" id="IPR011009">
    <property type="entry name" value="Kinase-like_dom_sf"/>
</dbReference>
<protein>
    <recommendedName>
        <fullName evidence="4">Mitogen-activated protein kinase kinase kinase 7</fullName>
        <ecNumber evidence="3">2.7.11.25</ecNumber>
    </recommendedName>
</protein>
<evidence type="ECO:0000256" key="7">
    <source>
        <dbReference type="ARBA" id="ARBA00022723"/>
    </source>
</evidence>
<dbReference type="InterPro" id="IPR000719">
    <property type="entry name" value="Prot_kinase_dom"/>
</dbReference>
<dbReference type="InterPro" id="IPR001245">
    <property type="entry name" value="Ser-Thr/Tyr_kinase_cat_dom"/>
</dbReference>
<evidence type="ECO:0000256" key="5">
    <source>
        <dbReference type="ARBA" id="ARBA00022527"/>
    </source>
</evidence>
<evidence type="ECO:0000256" key="12">
    <source>
        <dbReference type="ARBA" id="ARBA00047559"/>
    </source>
</evidence>
<organism evidence="16 17">
    <name type="scientific">Ramazzottius varieornatus</name>
    <name type="common">Water bear</name>
    <name type="synonym">Tardigrade</name>
    <dbReference type="NCBI Taxonomy" id="947166"/>
    <lineage>
        <taxon>Eukaryota</taxon>
        <taxon>Metazoa</taxon>
        <taxon>Ecdysozoa</taxon>
        <taxon>Tardigrada</taxon>
        <taxon>Eutardigrada</taxon>
        <taxon>Parachela</taxon>
        <taxon>Hypsibioidea</taxon>
        <taxon>Ramazzottiidae</taxon>
        <taxon>Ramazzottius</taxon>
    </lineage>
</organism>
<dbReference type="GO" id="GO:0019899">
    <property type="term" value="F:enzyme binding"/>
    <property type="evidence" value="ECO:0007669"/>
    <property type="project" value="UniProtKB-ARBA"/>
</dbReference>
<evidence type="ECO:0000256" key="3">
    <source>
        <dbReference type="ARBA" id="ARBA00012406"/>
    </source>
</evidence>
<evidence type="ECO:0000256" key="2">
    <source>
        <dbReference type="ARBA" id="ARBA00006529"/>
    </source>
</evidence>
<feature type="domain" description="Protein kinase" evidence="15">
    <location>
        <begin position="13"/>
        <end position="268"/>
    </location>
</feature>
<accession>A0A1D1V9J0</accession>
<dbReference type="Proteomes" id="UP000186922">
    <property type="component" value="Unassembled WGS sequence"/>
</dbReference>
<keyword evidence="7" id="KW-0479">Metal-binding</keyword>
<dbReference type="PANTHER" id="PTHR46716:SF1">
    <property type="entry name" value="MITOGEN-ACTIVATED PROTEIN KINASE KINASE KINASE 7"/>
    <property type="match status" value="1"/>
</dbReference>
<dbReference type="FunFam" id="1.10.510.10:FF:000143">
    <property type="entry name" value="Mitogen-activated protein kinase kinase kinase 7"/>
    <property type="match status" value="1"/>
</dbReference>
<keyword evidence="8 14" id="KW-0547">Nucleotide-binding</keyword>
<evidence type="ECO:0000313" key="17">
    <source>
        <dbReference type="Proteomes" id="UP000186922"/>
    </source>
</evidence>
<keyword evidence="5" id="KW-0723">Serine/threonine-protein kinase</keyword>
<keyword evidence="11" id="KW-0460">Magnesium</keyword>
<name>A0A1D1V9J0_RAMVA</name>
<evidence type="ECO:0000313" key="16">
    <source>
        <dbReference type="EMBL" id="GAU98326.1"/>
    </source>
</evidence>
<dbReference type="PRINTS" id="PR00109">
    <property type="entry name" value="TYRKINASE"/>
</dbReference>
<dbReference type="GO" id="GO:0005524">
    <property type="term" value="F:ATP binding"/>
    <property type="evidence" value="ECO:0007669"/>
    <property type="project" value="UniProtKB-UniRule"/>
</dbReference>
<dbReference type="Gene3D" id="1.10.510.10">
    <property type="entry name" value="Transferase(Phosphotransferase) domain 1"/>
    <property type="match status" value="1"/>
</dbReference>
<dbReference type="EMBL" id="BDGG01000004">
    <property type="protein sequence ID" value="GAU98326.1"/>
    <property type="molecule type" value="Genomic_DNA"/>
</dbReference>
<dbReference type="EC" id="2.7.11.25" evidence="3"/>
<keyword evidence="6" id="KW-0808">Transferase</keyword>
<comment type="caution">
    <text evidence="16">The sequence shown here is derived from an EMBL/GenBank/DDBJ whole genome shotgun (WGS) entry which is preliminary data.</text>
</comment>
<dbReference type="GO" id="GO:0006950">
    <property type="term" value="P:response to stress"/>
    <property type="evidence" value="ECO:0007669"/>
    <property type="project" value="UniProtKB-ARBA"/>
</dbReference>
<gene>
    <name evidence="16" type="primary">RvY_09487-1</name>
    <name evidence="16" type="synonym">RvY_09487.1</name>
    <name evidence="16" type="ORF">RvY_09487</name>
</gene>
<dbReference type="AlphaFoldDB" id="A0A1D1V9J0"/>
<evidence type="ECO:0000256" key="1">
    <source>
        <dbReference type="ARBA" id="ARBA00001946"/>
    </source>
</evidence>
<dbReference type="OrthoDB" id="10261027at2759"/>
<keyword evidence="17" id="KW-1185">Reference proteome</keyword>
<evidence type="ECO:0000256" key="8">
    <source>
        <dbReference type="ARBA" id="ARBA00022741"/>
    </source>
</evidence>
<comment type="similarity">
    <text evidence="2">Belongs to the protein kinase superfamily. STE Ser/Thr protein kinase family. MAP kinase kinase kinase subfamily.</text>
</comment>
<dbReference type="GO" id="GO:0007254">
    <property type="term" value="P:JNK cascade"/>
    <property type="evidence" value="ECO:0007669"/>
    <property type="project" value="TreeGrafter"/>
</dbReference>
<comment type="catalytic activity">
    <reaction evidence="12">
        <text>L-threonyl-[protein] + ATP = O-phospho-L-threonyl-[protein] + ADP + H(+)</text>
        <dbReference type="Rhea" id="RHEA:46608"/>
        <dbReference type="Rhea" id="RHEA-COMP:11060"/>
        <dbReference type="Rhea" id="RHEA-COMP:11605"/>
        <dbReference type="ChEBI" id="CHEBI:15378"/>
        <dbReference type="ChEBI" id="CHEBI:30013"/>
        <dbReference type="ChEBI" id="CHEBI:30616"/>
        <dbReference type="ChEBI" id="CHEBI:61977"/>
        <dbReference type="ChEBI" id="CHEBI:456216"/>
        <dbReference type="EC" id="2.7.11.25"/>
    </reaction>
</comment>
<dbReference type="PROSITE" id="PS00108">
    <property type="entry name" value="PROTEIN_KINASE_ST"/>
    <property type="match status" value="1"/>
</dbReference>